<evidence type="ECO:0000256" key="4">
    <source>
        <dbReference type="ARBA" id="ARBA00023163"/>
    </source>
</evidence>
<dbReference type="Gene3D" id="3.40.190.290">
    <property type="match status" value="1"/>
</dbReference>
<dbReference type="RefSeq" id="WP_149389987.1">
    <property type="nucleotide sequence ID" value="NZ_SMRS01000002.1"/>
</dbReference>
<dbReference type="Pfam" id="PF00126">
    <property type="entry name" value="HTH_1"/>
    <property type="match status" value="1"/>
</dbReference>
<comment type="caution">
    <text evidence="6">The sequence shown here is derived from an EMBL/GenBank/DDBJ whole genome shotgun (WGS) entry which is preliminary data.</text>
</comment>
<dbReference type="InterPro" id="IPR005119">
    <property type="entry name" value="LysR_subst-bd"/>
</dbReference>
<evidence type="ECO:0000256" key="1">
    <source>
        <dbReference type="ARBA" id="ARBA00009437"/>
    </source>
</evidence>
<accession>A0A5A9W570</accession>
<sequence length="295" mass="32864">MRISLEQWQAFIAIVDQGGYAQAAETLRKSQSAITYSIQRLEQELDLKVFRIEGRRSVLTDAGEALLRQARQLLQQADQIETLAQGFAAGWEAEIRIAMDSLFPAQWMLDALATFALEQPQIRITLSETVLSGTDEALLKHEADLVISGRVPPGFVGDPLCTVRFIAVAHPEHPLHQLPTPLDTRDLRQHRQLVVKDSGTRRLDAGWLGADQRWTLSSARTSIEAACRGLGFAWYPHTHIQEALSQGLLKPLPLATGAERWVPLYLVISQPNHPGPGIRRLAELLQARTRDPSLN</sequence>
<dbReference type="SUPFAM" id="SSF46785">
    <property type="entry name" value="Winged helix' DNA-binding domain"/>
    <property type="match status" value="1"/>
</dbReference>
<dbReference type="InterPro" id="IPR000847">
    <property type="entry name" value="LysR_HTH_N"/>
</dbReference>
<dbReference type="Proteomes" id="UP000325302">
    <property type="component" value="Unassembled WGS sequence"/>
</dbReference>
<dbReference type="PANTHER" id="PTHR30126:SF88">
    <property type="entry name" value="TRANSCRIPTIONAL REGULATOR-RELATED"/>
    <property type="match status" value="1"/>
</dbReference>
<dbReference type="InterPro" id="IPR036390">
    <property type="entry name" value="WH_DNA-bd_sf"/>
</dbReference>
<proteinExistence type="inferred from homology"/>
<evidence type="ECO:0000256" key="2">
    <source>
        <dbReference type="ARBA" id="ARBA00023015"/>
    </source>
</evidence>
<dbReference type="InterPro" id="IPR036388">
    <property type="entry name" value="WH-like_DNA-bd_sf"/>
</dbReference>
<evidence type="ECO:0000313" key="6">
    <source>
        <dbReference type="EMBL" id="KAA0875683.1"/>
    </source>
</evidence>
<evidence type="ECO:0000256" key="3">
    <source>
        <dbReference type="ARBA" id="ARBA00023125"/>
    </source>
</evidence>
<organism evidence="6 7">
    <name type="scientific">Nitrincola tapanii</name>
    <dbReference type="NCBI Taxonomy" id="1708751"/>
    <lineage>
        <taxon>Bacteria</taxon>
        <taxon>Pseudomonadati</taxon>
        <taxon>Pseudomonadota</taxon>
        <taxon>Gammaproteobacteria</taxon>
        <taxon>Oceanospirillales</taxon>
        <taxon>Oceanospirillaceae</taxon>
        <taxon>Nitrincola</taxon>
    </lineage>
</organism>
<keyword evidence="2" id="KW-0805">Transcription regulation</keyword>
<dbReference type="EMBL" id="SMRS01000002">
    <property type="protein sequence ID" value="KAA0875683.1"/>
    <property type="molecule type" value="Genomic_DNA"/>
</dbReference>
<name>A0A5A9W570_9GAMM</name>
<keyword evidence="4" id="KW-0804">Transcription</keyword>
<gene>
    <name evidence="6" type="ORF">E1H14_03010</name>
</gene>
<reference evidence="6 7" key="1">
    <citation type="submission" date="2019-03" db="EMBL/GenBank/DDBJ databases">
        <title>Nitrincola sp. nov. isolated from an Indian soda lake.</title>
        <authorList>
            <person name="Joshi A."/>
            <person name="Thite S.V."/>
            <person name="Joseph N."/>
            <person name="Dhotre D."/>
            <person name="Moorthy M."/>
            <person name="Shouche Y.S."/>
        </authorList>
    </citation>
    <scope>NUCLEOTIDE SEQUENCE [LARGE SCALE GENOMIC DNA]</scope>
    <source>
        <strain evidence="6 7">MEB193</strain>
    </source>
</reference>
<keyword evidence="3" id="KW-0238">DNA-binding</keyword>
<dbReference type="OrthoDB" id="6988449at2"/>
<dbReference type="PROSITE" id="PS50931">
    <property type="entry name" value="HTH_LYSR"/>
    <property type="match status" value="1"/>
</dbReference>
<dbReference type="PANTHER" id="PTHR30126">
    <property type="entry name" value="HTH-TYPE TRANSCRIPTIONAL REGULATOR"/>
    <property type="match status" value="1"/>
</dbReference>
<evidence type="ECO:0000259" key="5">
    <source>
        <dbReference type="PROSITE" id="PS50931"/>
    </source>
</evidence>
<feature type="domain" description="HTH lysR-type" evidence="5">
    <location>
        <begin position="3"/>
        <end position="60"/>
    </location>
</feature>
<dbReference type="GO" id="GO:0003700">
    <property type="term" value="F:DNA-binding transcription factor activity"/>
    <property type="evidence" value="ECO:0007669"/>
    <property type="project" value="InterPro"/>
</dbReference>
<keyword evidence="7" id="KW-1185">Reference proteome</keyword>
<evidence type="ECO:0000313" key="7">
    <source>
        <dbReference type="Proteomes" id="UP000325302"/>
    </source>
</evidence>
<protein>
    <submittedName>
        <fullName evidence="6">LysR family transcriptional regulator</fullName>
    </submittedName>
</protein>
<dbReference type="Gene3D" id="1.10.10.10">
    <property type="entry name" value="Winged helix-like DNA-binding domain superfamily/Winged helix DNA-binding domain"/>
    <property type="match status" value="1"/>
</dbReference>
<dbReference type="Pfam" id="PF03466">
    <property type="entry name" value="LysR_substrate"/>
    <property type="match status" value="1"/>
</dbReference>
<comment type="similarity">
    <text evidence="1">Belongs to the LysR transcriptional regulatory family.</text>
</comment>
<dbReference type="AlphaFoldDB" id="A0A5A9W570"/>
<dbReference type="GO" id="GO:0000976">
    <property type="term" value="F:transcription cis-regulatory region binding"/>
    <property type="evidence" value="ECO:0007669"/>
    <property type="project" value="TreeGrafter"/>
</dbReference>
<dbReference type="SUPFAM" id="SSF53850">
    <property type="entry name" value="Periplasmic binding protein-like II"/>
    <property type="match status" value="1"/>
</dbReference>